<feature type="domain" description="B12-binding" evidence="9">
    <location>
        <begin position="13"/>
        <end position="138"/>
    </location>
</feature>
<keyword evidence="8" id="KW-0812">Transmembrane</keyword>
<dbReference type="InterPro" id="IPR036724">
    <property type="entry name" value="Cobalamin-bd_sf"/>
</dbReference>
<evidence type="ECO:0000313" key="11">
    <source>
        <dbReference type="EMBL" id="OAI00309.1"/>
    </source>
</evidence>
<dbReference type="SFLD" id="SFLDG01082">
    <property type="entry name" value="B12-binding_domain_containing"/>
    <property type="match status" value="1"/>
</dbReference>
<dbReference type="InterPro" id="IPR006158">
    <property type="entry name" value="Cobalamin-bd"/>
</dbReference>
<dbReference type="AlphaFoldDB" id="A0A177M694"/>
<evidence type="ECO:0000256" key="3">
    <source>
        <dbReference type="ARBA" id="ARBA00022679"/>
    </source>
</evidence>
<dbReference type="PROSITE" id="PS51332">
    <property type="entry name" value="B12_BINDING"/>
    <property type="match status" value="1"/>
</dbReference>
<gene>
    <name evidence="11" type="ORF">A1353_01020</name>
</gene>
<dbReference type="CDD" id="cd02068">
    <property type="entry name" value="radical_SAM_B12_BD"/>
    <property type="match status" value="1"/>
</dbReference>
<evidence type="ECO:0000259" key="10">
    <source>
        <dbReference type="PROSITE" id="PS51918"/>
    </source>
</evidence>
<dbReference type="InterPro" id="IPR034466">
    <property type="entry name" value="Methyltransferase_Class_B"/>
</dbReference>
<keyword evidence="3" id="KW-0808">Transferase</keyword>
<dbReference type="InterPro" id="IPR007197">
    <property type="entry name" value="rSAM"/>
</dbReference>
<protein>
    <submittedName>
        <fullName evidence="11">B12-binding domain-containing radical SAM protein</fullName>
    </submittedName>
</protein>
<dbReference type="RefSeq" id="WP_064037825.1">
    <property type="nucleotide sequence ID" value="NZ_LUUH01000077.1"/>
</dbReference>
<dbReference type="EMBL" id="LUUH01000077">
    <property type="protein sequence ID" value="OAI00309.1"/>
    <property type="molecule type" value="Genomic_DNA"/>
</dbReference>
<dbReference type="SFLD" id="SFLDS00029">
    <property type="entry name" value="Radical_SAM"/>
    <property type="match status" value="1"/>
</dbReference>
<sequence length="477" mass="54070">MARTRRIHLINPKADTFATRPLFFGKALYSPVAGLLAVAALIPEDDYEIILTDENIEPIDFDLQVDLVGISAMTSYVNRGYEIADSFRARGIPVIMGGVHVSYLPQEALKHADAVVVGEAELVMDKVLDDLHHNQMNGIYKAENLHSMSNIPMPRQGLLKSNRYINKGFVQTSRGCHHGCTFCAEPTMYGLRFRYRPVADLIAEIERMDERVILLNDADFFGTPKRAMEVMKAFKGRGLKWQAAVNSRDAHDERLLELAAESGCFMLSIGFESISKQTLRNVHKCQNNPDSYLELVEKLHRYGIMALGLFIFGFEGDERSVFEETLKFNIDAEFDMCGYSLLTPYPGTINWFEMMRRKQIVSFDWNKYDQSHIVFKPAGLSAEQLYRGYLDTYDGFYTLPSMLSRFPWDGSRNRANWAIYNAFFRKGGVVTREFDQLVAKPTPEPEFAAMPPLMPQKAEWRELVLGTTGAALAAASE</sequence>
<keyword evidence="2" id="KW-0489">Methyltransferase</keyword>
<dbReference type="InterPro" id="IPR051198">
    <property type="entry name" value="BchE-like"/>
</dbReference>
<evidence type="ECO:0000256" key="1">
    <source>
        <dbReference type="ARBA" id="ARBA00001966"/>
    </source>
</evidence>
<dbReference type="Pfam" id="PF04055">
    <property type="entry name" value="Radical_SAM"/>
    <property type="match status" value="1"/>
</dbReference>
<evidence type="ECO:0000313" key="12">
    <source>
        <dbReference type="Proteomes" id="UP000077763"/>
    </source>
</evidence>
<dbReference type="Gene3D" id="3.40.50.280">
    <property type="entry name" value="Cobalamin-binding domain"/>
    <property type="match status" value="1"/>
</dbReference>
<dbReference type="PROSITE" id="PS51918">
    <property type="entry name" value="RADICAL_SAM"/>
    <property type="match status" value="1"/>
</dbReference>
<keyword evidence="8" id="KW-1133">Transmembrane helix</keyword>
<dbReference type="SUPFAM" id="SSF102114">
    <property type="entry name" value="Radical SAM enzymes"/>
    <property type="match status" value="1"/>
</dbReference>
<evidence type="ECO:0000256" key="4">
    <source>
        <dbReference type="ARBA" id="ARBA00022691"/>
    </source>
</evidence>
<comment type="cofactor">
    <cofactor evidence="1">
        <name>[4Fe-4S] cluster</name>
        <dbReference type="ChEBI" id="CHEBI:49883"/>
    </cofactor>
</comment>
<proteinExistence type="predicted"/>
<dbReference type="InterPro" id="IPR006638">
    <property type="entry name" value="Elp3/MiaA/NifB-like_rSAM"/>
</dbReference>
<reference evidence="12" key="1">
    <citation type="submission" date="2016-03" db="EMBL/GenBank/DDBJ databases">
        <authorList>
            <person name="Heylen K."/>
            <person name="De Vos P."/>
            <person name="Vekeman B."/>
        </authorList>
    </citation>
    <scope>NUCLEOTIDE SEQUENCE [LARGE SCALE GENOMIC DNA]</scope>
    <source>
        <strain evidence="12">R-45371</strain>
    </source>
</reference>
<name>A0A177M694_METMH</name>
<dbReference type="GO" id="GO:0031419">
    <property type="term" value="F:cobalamin binding"/>
    <property type="evidence" value="ECO:0007669"/>
    <property type="project" value="InterPro"/>
</dbReference>
<dbReference type="Pfam" id="PF02310">
    <property type="entry name" value="B12-binding"/>
    <property type="match status" value="1"/>
</dbReference>
<dbReference type="CDD" id="cd01335">
    <property type="entry name" value="Radical_SAM"/>
    <property type="match status" value="1"/>
</dbReference>
<organism evidence="11 12">
    <name type="scientific">Methylomonas methanica</name>
    <dbReference type="NCBI Taxonomy" id="421"/>
    <lineage>
        <taxon>Bacteria</taxon>
        <taxon>Pseudomonadati</taxon>
        <taxon>Pseudomonadota</taxon>
        <taxon>Gammaproteobacteria</taxon>
        <taxon>Methylococcales</taxon>
        <taxon>Methylococcaceae</taxon>
        <taxon>Methylomonas</taxon>
    </lineage>
</organism>
<evidence type="ECO:0000256" key="5">
    <source>
        <dbReference type="ARBA" id="ARBA00022723"/>
    </source>
</evidence>
<keyword evidence="7" id="KW-0411">Iron-sulfur</keyword>
<dbReference type="Proteomes" id="UP000077763">
    <property type="component" value="Unassembled WGS sequence"/>
</dbReference>
<evidence type="ECO:0000256" key="6">
    <source>
        <dbReference type="ARBA" id="ARBA00023004"/>
    </source>
</evidence>
<feature type="transmembrane region" description="Helical" evidence="8">
    <location>
        <begin position="21"/>
        <end position="42"/>
    </location>
</feature>
<dbReference type="SUPFAM" id="SSF52242">
    <property type="entry name" value="Cobalamin (vitamin B12)-binding domain"/>
    <property type="match status" value="1"/>
</dbReference>
<feature type="domain" description="Radical SAM core" evidence="10">
    <location>
        <begin position="162"/>
        <end position="378"/>
    </location>
</feature>
<dbReference type="GO" id="GO:0003824">
    <property type="term" value="F:catalytic activity"/>
    <property type="evidence" value="ECO:0007669"/>
    <property type="project" value="InterPro"/>
</dbReference>
<evidence type="ECO:0000259" key="9">
    <source>
        <dbReference type="PROSITE" id="PS51332"/>
    </source>
</evidence>
<dbReference type="SMART" id="SM00729">
    <property type="entry name" value="Elp3"/>
    <property type="match status" value="1"/>
</dbReference>
<dbReference type="SFLD" id="SFLDG01123">
    <property type="entry name" value="methyltransferase_(Class_B)"/>
    <property type="match status" value="1"/>
</dbReference>
<evidence type="ECO:0000256" key="8">
    <source>
        <dbReference type="SAM" id="Phobius"/>
    </source>
</evidence>
<comment type="caution">
    <text evidence="11">The sequence shown here is derived from an EMBL/GenBank/DDBJ whole genome shotgun (WGS) entry which is preliminary data.</text>
</comment>
<dbReference type="PANTHER" id="PTHR43409">
    <property type="entry name" value="ANAEROBIC MAGNESIUM-PROTOPORPHYRIN IX MONOMETHYL ESTER CYCLASE-RELATED"/>
    <property type="match status" value="1"/>
</dbReference>
<dbReference type="InterPro" id="IPR023404">
    <property type="entry name" value="rSAM_horseshoe"/>
</dbReference>
<dbReference type="GO" id="GO:0051539">
    <property type="term" value="F:4 iron, 4 sulfur cluster binding"/>
    <property type="evidence" value="ECO:0007669"/>
    <property type="project" value="UniProtKB-KW"/>
</dbReference>
<dbReference type="PANTHER" id="PTHR43409:SF7">
    <property type="entry name" value="BLL1977 PROTEIN"/>
    <property type="match status" value="1"/>
</dbReference>
<dbReference type="Gene3D" id="3.80.30.20">
    <property type="entry name" value="tm_1862 like domain"/>
    <property type="match status" value="1"/>
</dbReference>
<dbReference type="GO" id="GO:0005829">
    <property type="term" value="C:cytosol"/>
    <property type="evidence" value="ECO:0007669"/>
    <property type="project" value="TreeGrafter"/>
</dbReference>
<keyword evidence="6" id="KW-0408">Iron</keyword>
<accession>A0A177M694</accession>
<keyword evidence="8" id="KW-0472">Membrane</keyword>
<dbReference type="GO" id="GO:0046872">
    <property type="term" value="F:metal ion binding"/>
    <property type="evidence" value="ECO:0007669"/>
    <property type="project" value="UniProtKB-KW"/>
</dbReference>
<dbReference type="InterPro" id="IPR058240">
    <property type="entry name" value="rSAM_sf"/>
</dbReference>
<keyword evidence="4" id="KW-0949">S-adenosyl-L-methionine</keyword>
<keyword evidence="5" id="KW-0479">Metal-binding</keyword>
<evidence type="ECO:0000256" key="7">
    <source>
        <dbReference type="ARBA" id="ARBA00023014"/>
    </source>
</evidence>
<evidence type="ECO:0000256" key="2">
    <source>
        <dbReference type="ARBA" id="ARBA00022603"/>
    </source>
</evidence>